<dbReference type="GO" id="GO:0030246">
    <property type="term" value="F:carbohydrate binding"/>
    <property type="evidence" value="ECO:0007669"/>
    <property type="project" value="InterPro"/>
</dbReference>
<dbReference type="GO" id="GO:0016810">
    <property type="term" value="F:hydrolase activity, acting on carbon-nitrogen (but not peptide) bonds"/>
    <property type="evidence" value="ECO:0007669"/>
    <property type="project" value="InterPro"/>
</dbReference>
<name>A0AA50KB12_9GAMM</name>
<evidence type="ECO:0000256" key="1">
    <source>
        <dbReference type="ARBA" id="ARBA00022801"/>
    </source>
</evidence>
<feature type="chain" id="PRO_5041248954" evidence="2">
    <location>
        <begin position="24"/>
        <end position="379"/>
    </location>
</feature>
<dbReference type="SUPFAM" id="SSF88713">
    <property type="entry name" value="Glycoside hydrolase/deacetylase"/>
    <property type="match status" value="1"/>
</dbReference>
<dbReference type="SUPFAM" id="SSF51055">
    <property type="entry name" value="Carbohydrate binding domain"/>
    <property type="match status" value="1"/>
</dbReference>
<protein>
    <submittedName>
        <fullName evidence="4">Polysaccharide deacetylase family protein</fullName>
    </submittedName>
</protein>
<dbReference type="PANTHER" id="PTHR10587">
    <property type="entry name" value="GLYCOSYL TRANSFERASE-RELATED"/>
    <property type="match status" value="1"/>
</dbReference>
<gene>
    <name evidence="4" type="ORF">RA178_15350</name>
</gene>
<dbReference type="RefSeq" id="WP_113941063.1">
    <property type="nucleotide sequence ID" value="NZ_CP132914.1"/>
</dbReference>
<accession>A0AA50KB12</accession>
<dbReference type="Proteomes" id="UP001236800">
    <property type="component" value="Chromosome"/>
</dbReference>
<dbReference type="CDD" id="cd12214">
    <property type="entry name" value="ChiA1_BD"/>
    <property type="match status" value="1"/>
</dbReference>
<organism evidence="4">
    <name type="scientific">Shewanella oncorhynchi</name>
    <dbReference type="NCBI Taxonomy" id="2726434"/>
    <lineage>
        <taxon>Bacteria</taxon>
        <taxon>Pseudomonadati</taxon>
        <taxon>Pseudomonadota</taxon>
        <taxon>Gammaproteobacteria</taxon>
        <taxon>Alteromonadales</taxon>
        <taxon>Shewanellaceae</taxon>
        <taxon>Shewanella</taxon>
    </lineage>
</organism>
<dbReference type="GO" id="GO:0005576">
    <property type="term" value="C:extracellular region"/>
    <property type="evidence" value="ECO:0007669"/>
    <property type="project" value="InterPro"/>
</dbReference>
<dbReference type="InterPro" id="IPR011330">
    <property type="entry name" value="Glyco_hydro/deAcase_b/a-brl"/>
</dbReference>
<dbReference type="PROSITE" id="PS51677">
    <property type="entry name" value="NODB"/>
    <property type="match status" value="1"/>
</dbReference>
<dbReference type="Pfam" id="PF02839">
    <property type="entry name" value="CBM_5_12"/>
    <property type="match status" value="1"/>
</dbReference>
<evidence type="ECO:0000259" key="3">
    <source>
        <dbReference type="PROSITE" id="PS51677"/>
    </source>
</evidence>
<dbReference type="Gene3D" id="3.20.20.370">
    <property type="entry name" value="Glycoside hydrolase/deacetylase"/>
    <property type="match status" value="1"/>
</dbReference>
<keyword evidence="1" id="KW-0378">Hydrolase</keyword>
<dbReference type="Pfam" id="PF01522">
    <property type="entry name" value="Polysacc_deac_1"/>
    <property type="match status" value="1"/>
</dbReference>
<dbReference type="CDD" id="cd10946">
    <property type="entry name" value="CE4_Mll8295_like"/>
    <property type="match status" value="1"/>
</dbReference>
<evidence type="ECO:0000256" key="2">
    <source>
        <dbReference type="SAM" id="SignalP"/>
    </source>
</evidence>
<dbReference type="GeneID" id="301340587"/>
<evidence type="ECO:0000313" key="4">
    <source>
        <dbReference type="EMBL" id="WMB71788.1"/>
    </source>
</evidence>
<dbReference type="KEGG" id="sog:RA178_15350"/>
<dbReference type="InterPro" id="IPR050248">
    <property type="entry name" value="Polysacc_deacetylase_ArnD"/>
</dbReference>
<dbReference type="GO" id="GO:0004553">
    <property type="term" value="F:hydrolase activity, hydrolyzing O-glycosyl compounds"/>
    <property type="evidence" value="ECO:0007669"/>
    <property type="project" value="InterPro"/>
</dbReference>
<dbReference type="AlphaFoldDB" id="A0AA50KB12"/>
<dbReference type="InterPro" id="IPR036573">
    <property type="entry name" value="CBM_sf_5/12"/>
</dbReference>
<feature type="signal peptide" evidence="2">
    <location>
        <begin position="1"/>
        <end position="23"/>
    </location>
</feature>
<dbReference type="GO" id="GO:0005975">
    <property type="term" value="P:carbohydrate metabolic process"/>
    <property type="evidence" value="ECO:0007669"/>
    <property type="project" value="InterPro"/>
</dbReference>
<keyword evidence="2" id="KW-0732">Signal</keyword>
<dbReference type="InterPro" id="IPR002509">
    <property type="entry name" value="NODB_dom"/>
</dbReference>
<dbReference type="Gene3D" id="2.10.10.20">
    <property type="entry name" value="Carbohydrate-binding module superfamily 5/12"/>
    <property type="match status" value="1"/>
</dbReference>
<sequence length="379" mass="41785">MKLKSIAVAVGLCVASLSTGLSAAYASDKTIYLTFDDGPIDATLGLLDALKDANIKATFFINAFHMYGEGDENEALAAVALQRLLDDGHILANHSYDHMLHNCTDGVQSGAAYCNQVGLWPVKSYQDAATDFTYFVTNTAKVVELIPNAASYPNNKMTKLARLPYTNGWRVTSKLKGDGLCATSDTVPPWDPAFACTAETSTNSSQVAVQIQNMLAESDYKIFGWDLDWGPEDWGVAFPAESMADGVELVAKVNQVINTCAGTTMNPLNSRTQNLDCSDGLHNGKVVILTHDFLFENAHRGQGATINLPKIKRFVEEAQRQGYRFDTLDNYAPAWQDQHNYQLPEFVSYQDKIYSLVQAHFSQSNWQPSQTPALWKNEK</sequence>
<dbReference type="PANTHER" id="PTHR10587:SF125">
    <property type="entry name" value="POLYSACCHARIDE DEACETYLASE YHEN-RELATED"/>
    <property type="match status" value="1"/>
</dbReference>
<dbReference type="EMBL" id="CP132914">
    <property type="protein sequence ID" value="WMB71788.1"/>
    <property type="molecule type" value="Genomic_DNA"/>
</dbReference>
<feature type="domain" description="NodB homology" evidence="3">
    <location>
        <begin position="29"/>
        <end position="326"/>
    </location>
</feature>
<proteinExistence type="predicted"/>
<reference evidence="4" key="1">
    <citation type="submission" date="2023-08" db="EMBL/GenBank/DDBJ databases">
        <title>Complete genome sequence of Shewanella oncorhynchi Z-P2, a siderophore putrebactin-producing bacterium.</title>
        <authorList>
            <person name="Zhang Y."/>
        </authorList>
    </citation>
    <scope>NUCLEOTIDE SEQUENCE</scope>
    <source>
        <strain evidence="4">Z-P2</strain>
    </source>
</reference>
<dbReference type="InterPro" id="IPR003610">
    <property type="entry name" value="CBM5/12"/>
</dbReference>